<organism evidence="6">
    <name type="scientific">freshwater metagenome</name>
    <dbReference type="NCBI Taxonomy" id="449393"/>
    <lineage>
        <taxon>unclassified sequences</taxon>
        <taxon>metagenomes</taxon>
        <taxon>ecological metagenomes</taxon>
    </lineage>
</organism>
<dbReference type="Pfam" id="PF01266">
    <property type="entry name" value="DAO"/>
    <property type="match status" value="1"/>
</dbReference>
<dbReference type="PANTHER" id="PTHR10961:SF7">
    <property type="entry name" value="FAD DEPENDENT OXIDOREDUCTASE DOMAIN-CONTAINING PROTEIN"/>
    <property type="match status" value="1"/>
</dbReference>
<keyword evidence="3" id="KW-0274">FAD</keyword>
<dbReference type="Gene3D" id="3.50.50.60">
    <property type="entry name" value="FAD/NAD(P)-binding domain"/>
    <property type="match status" value="1"/>
</dbReference>
<feature type="domain" description="FAD dependent oxidoreductase" evidence="5">
    <location>
        <begin position="11"/>
        <end position="353"/>
    </location>
</feature>
<evidence type="ECO:0000256" key="2">
    <source>
        <dbReference type="ARBA" id="ARBA00022630"/>
    </source>
</evidence>
<comment type="cofactor">
    <cofactor evidence="1">
        <name>FAD</name>
        <dbReference type="ChEBI" id="CHEBI:57692"/>
    </cofactor>
</comment>
<dbReference type="AlphaFoldDB" id="A0A6J6FV59"/>
<keyword evidence="2" id="KW-0285">Flavoprotein</keyword>
<dbReference type="InterPro" id="IPR045170">
    <property type="entry name" value="MTOX"/>
</dbReference>
<evidence type="ECO:0000256" key="4">
    <source>
        <dbReference type="ARBA" id="ARBA00023002"/>
    </source>
</evidence>
<dbReference type="GO" id="GO:0008115">
    <property type="term" value="F:sarcosine oxidase activity"/>
    <property type="evidence" value="ECO:0007669"/>
    <property type="project" value="TreeGrafter"/>
</dbReference>
<dbReference type="Gene3D" id="3.30.9.10">
    <property type="entry name" value="D-Amino Acid Oxidase, subunit A, domain 2"/>
    <property type="match status" value="1"/>
</dbReference>
<dbReference type="InterPro" id="IPR006076">
    <property type="entry name" value="FAD-dep_OxRdtase"/>
</dbReference>
<evidence type="ECO:0000256" key="3">
    <source>
        <dbReference type="ARBA" id="ARBA00022827"/>
    </source>
</evidence>
<evidence type="ECO:0000259" key="5">
    <source>
        <dbReference type="Pfam" id="PF01266"/>
    </source>
</evidence>
<proteinExistence type="predicted"/>
<dbReference type="InterPro" id="IPR036188">
    <property type="entry name" value="FAD/NAD-bd_sf"/>
</dbReference>
<evidence type="ECO:0000313" key="6">
    <source>
        <dbReference type="EMBL" id="CAB4592707.1"/>
    </source>
</evidence>
<reference evidence="6" key="1">
    <citation type="submission" date="2020-05" db="EMBL/GenBank/DDBJ databases">
        <authorList>
            <person name="Chiriac C."/>
            <person name="Salcher M."/>
            <person name="Ghai R."/>
            <person name="Kavagutti S V."/>
        </authorList>
    </citation>
    <scope>NUCLEOTIDE SEQUENCE</scope>
</reference>
<dbReference type="PANTHER" id="PTHR10961">
    <property type="entry name" value="PEROXISOMAL SARCOSINE OXIDASE"/>
    <property type="match status" value="1"/>
</dbReference>
<protein>
    <submittedName>
        <fullName evidence="6">Unannotated protein</fullName>
    </submittedName>
</protein>
<accession>A0A6J6FV59</accession>
<dbReference type="GO" id="GO:0050660">
    <property type="term" value="F:flavin adenine dinucleotide binding"/>
    <property type="evidence" value="ECO:0007669"/>
    <property type="project" value="InterPro"/>
</dbReference>
<dbReference type="PRINTS" id="PR00411">
    <property type="entry name" value="PNDRDTASEI"/>
</dbReference>
<sequence length="379" mass="40469">MSGAGAVHVADVVVVGCGAAGSAAAWHCARRGLRVVALDRFEPGHRRGSSHGTERIVRLGHTDEAYLRFALDALAGWDELEQVGRVPLLSRTGSLDVGFQDELDEIEAACRGAGVAVERWSEAEVRRRHPGVAFTGEVLRYEAGGTVHADRSLSVLRRLAAASGAELRMCTGVDAIEQHDAGDGVTVVAGGERWRAGTAIVTTGAWAPVTLAGVLDLPGHRVTKEQLAFFRPRDGRAGHEFPTFIVRAFPRHYGMVTPEGLVKVAEHHTGPEVDPDTRGFELEPVTWARLCEWVAEFLPGVDPEPVDSSTCLYASTPDEDFVLDRIGDVVVGAGLSGHGFKFVPEIGRRLADLADGTGWAGNPFAVVRTPRSVGSSGHK</sequence>
<dbReference type="SUPFAM" id="SSF54373">
    <property type="entry name" value="FAD-linked reductases, C-terminal domain"/>
    <property type="match status" value="1"/>
</dbReference>
<dbReference type="SUPFAM" id="SSF51905">
    <property type="entry name" value="FAD/NAD(P)-binding domain"/>
    <property type="match status" value="1"/>
</dbReference>
<dbReference type="EMBL" id="CAEZSR010000244">
    <property type="protein sequence ID" value="CAB4592707.1"/>
    <property type="molecule type" value="Genomic_DNA"/>
</dbReference>
<gene>
    <name evidence="6" type="ORF">UFOPK1493_03829</name>
</gene>
<evidence type="ECO:0000256" key="1">
    <source>
        <dbReference type="ARBA" id="ARBA00001974"/>
    </source>
</evidence>
<keyword evidence="4" id="KW-0560">Oxidoreductase</keyword>
<name>A0A6J6FV59_9ZZZZ</name>